<gene>
    <name evidence="14" type="ORF">KUF71_010543</name>
</gene>
<dbReference type="InterPro" id="IPR009080">
    <property type="entry name" value="tRNAsynth_Ia_anticodon-bd"/>
</dbReference>
<dbReference type="Pfam" id="PF08264">
    <property type="entry name" value="Anticodon_1"/>
    <property type="match status" value="1"/>
</dbReference>
<evidence type="ECO:0000313" key="14">
    <source>
        <dbReference type="EMBL" id="KAK3921328.1"/>
    </source>
</evidence>
<dbReference type="FunFam" id="3.90.740.10:FF:000005">
    <property type="entry name" value="Valine--tRNA ligase, mitochondrial"/>
    <property type="match status" value="1"/>
</dbReference>
<dbReference type="SUPFAM" id="SSF50677">
    <property type="entry name" value="ValRS/IleRS/LeuRS editing domain"/>
    <property type="match status" value="1"/>
</dbReference>
<evidence type="ECO:0000256" key="8">
    <source>
        <dbReference type="ARBA" id="ARBA00024407"/>
    </source>
</evidence>
<dbReference type="GO" id="GO:0004832">
    <property type="term" value="F:valine-tRNA ligase activity"/>
    <property type="evidence" value="ECO:0007669"/>
    <property type="project" value="UniProtKB-EC"/>
</dbReference>
<organism evidence="14 15">
    <name type="scientific">Frankliniella fusca</name>
    <dbReference type="NCBI Taxonomy" id="407009"/>
    <lineage>
        <taxon>Eukaryota</taxon>
        <taxon>Metazoa</taxon>
        <taxon>Ecdysozoa</taxon>
        <taxon>Arthropoda</taxon>
        <taxon>Hexapoda</taxon>
        <taxon>Insecta</taxon>
        <taxon>Pterygota</taxon>
        <taxon>Neoptera</taxon>
        <taxon>Paraneoptera</taxon>
        <taxon>Thysanoptera</taxon>
        <taxon>Terebrantia</taxon>
        <taxon>Thripoidea</taxon>
        <taxon>Thripidae</taxon>
        <taxon>Frankliniella</taxon>
    </lineage>
</organism>
<dbReference type="PRINTS" id="PR00986">
    <property type="entry name" value="TRNASYNTHVAL"/>
</dbReference>
<dbReference type="FunFam" id="3.40.50.620:FF:000020">
    <property type="entry name" value="Valine--tRNA ligase, mitochondrial"/>
    <property type="match status" value="1"/>
</dbReference>
<dbReference type="PANTHER" id="PTHR11946:SF109">
    <property type="entry name" value="VALINE--TRNA LIGASE"/>
    <property type="match status" value="1"/>
</dbReference>
<dbReference type="GO" id="GO:0005829">
    <property type="term" value="C:cytosol"/>
    <property type="evidence" value="ECO:0007669"/>
    <property type="project" value="TreeGrafter"/>
</dbReference>
<dbReference type="HAMAP" id="MF_02004">
    <property type="entry name" value="Val_tRNA_synth_type1"/>
    <property type="match status" value="1"/>
</dbReference>
<keyword evidence="4 11" id="KW-0547">Nucleotide-binding</keyword>
<evidence type="ECO:0000256" key="6">
    <source>
        <dbReference type="ARBA" id="ARBA00022917"/>
    </source>
</evidence>
<dbReference type="Pfam" id="PF00133">
    <property type="entry name" value="tRNA-synt_1"/>
    <property type="match status" value="1"/>
</dbReference>
<dbReference type="SUPFAM" id="SSF52374">
    <property type="entry name" value="Nucleotidylyl transferase"/>
    <property type="match status" value="1"/>
</dbReference>
<dbReference type="Gene3D" id="1.10.730.10">
    <property type="entry name" value="Isoleucyl-tRNA Synthetase, Domain 1"/>
    <property type="match status" value="1"/>
</dbReference>
<evidence type="ECO:0000256" key="2">
    <source>
        <dbReference type="ARBA" id="ARBA00013169"/>
    </source>
</evidence>
<evidence type="ECO:0000256" key="10">
    <source>
        <dbReference type="ARBA" id="ARBA00047552"/>
    </source>
</evidence>
<evidence type="ECO:0000259" key="12">
    <source>
        <dbReference type="Pfam" id="PF00133"/>
    </source>
</evidence>
<comment type="similarity">
    <text evidence="1 11">Belongs to the class-I aminoacyl-tRNA synthetase family.</text>
</comment>
<sequence>MITVVRLSHKLNGNASQHRCQFLKRPYFQQDKSLTSSVFFRKLSHSCLSNIELQKKDVSGKLPQKYDADAVESEWYQWWENKGYFTMQKSSHEKKTFTMILPPPNVTGTLHLGHALTVTIQDALARWRRMCGESVLWIPGTDHAGIATQVVVEKQLLAQQNKTRHIVGRENFLKEIRKWQEEKGSCIQKQLRLMGASLDWSREYFTLDQRQSYAVAEAFIRLFEEGLVYRSNVPVSWSCWLRSTISDIEIENHEVNGPTNFQVPGYTQPIQFGKLTNIVYKNCNRENEIIVSTTRPETMLGDVAIAVHPADSRYQHLHGSYFWHPYRHEKIPLICDDFVDQEFGTGAVKITPAHNITDFEVAKRHNLDLILVINELGNICDNFDLFKGMKRFTARDLIVKDLSAQGLIEGERPHKMVVPLCGRSRDVVELIPKSQWQALLQFLSTNDMAQKAIKAVTESKLHFHPKQAETLWLQWFESNKDWCLSRQLWWGHRIPVYKCSFSNVLPEKWIAAKSESEARVKASKHFSCPPDDPGLSVLQDEDVLDTWFSSSILPFSTLGWPDMPNNLESLYPLSLMETGHDILLFWVARMVILGEHLTHKLPFENVLLHGVIRDASGRKMSKSIGNVVSPEDIREGRTIEELNNAIVSSHESGVIPKQELKNALQNQKKMFPNGIPRCGTDALRFTLCSYPIESHFIDFDIKNCDTNRKFCNKLWQACRYVEGFIGDSNSNPQPKFDVQSSLSVMDLWILSKLSSLVLKLDESFNGYALHECVQNLREFIHHEFCDVYLEFTKFLKDTDNIETIQNTRGVLSMCIENILILLSPFMPFLTEELYHRLSYVSKRQESVTLYPYPQPKEWVKWSNEGLEREIDMILRTVSSIRHLKEQNGLRNKDVVSVILSTKSNQDLENFHQHKKLLENLSSSSILKVLSSLEDFEDDFMTEKRIDNSCNIKIILEDENQKLQSEKLKDRLITSALQKQSKLEEQIFKLQKMLKNPKFWTNAPEDVKQNLPRELANLEEENKKIETFLNQAPHLSEGIRQKLASEKQKQKKPQN</sequence>
<evidence type="ECO:0000256" key="5">
    <source>
        <dbReference type="ARBA" id="ARBA00022840"/>
    </source>
</evidence>
<dbReference type="InterPro" id="IPR009008">
    <property type="entry name" value="Val/Leu/Ile-tRNA-synth_edit"/>
</dbReference>
<dbReference type="EC" id="6.1.1.9" evidence="2"/>
<reference evidence="14" key="1">
    <citation type="submission" date="2021-07" db="EMBL/GenBank/DDBJ databases">
        <authorList>
            <person name="Catto M.A."/>
            <person name="Jacobson A."/>
            <person name="Kennedy G."/>
            <person name="Labadie P."/>
            <person name="Hunt B.G."/>
            <person name="Srinivasan R."/>
        </authorList>
    </citation>
    <scope>NUCLEOTIDE SEQUENCE</scope>
    <source>
        <strain evidence="14">PL_HMW_Pooled</strain>
        <tissue evidence="14">Head</tissue>
    </source>
</reference>
<evidence type="ECO:0000256" key="7">
    <source>
        <dbReference type="ARBA" id="ARBA00023146"/>
    </source>
</evidence>
<dbReference type="GO" id="GO:0005524">
    <property type="term" value="F:ATP binding"/>
    <property type="evidence" value="ECO:0007669"/>
    <property type="project" value="UniProtKB-KW"/>
</dbReference>
<feature type="domain" description="Aminoacyl-tRNA synthetase class Ia" evidence="12">
    <location>
        <begin position="74"/>
        <end position="690"/>
    </location>
</feature>
<reference evidence="14" key="2">
    <citation type="journal article" date="2023" name="BMC Genomics">
        <title>Pest status, molecular evolution, and epigenetic factors derived from the genome assembly of Frankliniella fusca, a thysanopteran phytovirus vector.</title>
        <authorList>
            <person name="Catto M.A."/>
            <person name="Labadie P.E."/>
            <person name="Jacobson A.L."/>
            <person name="Kennedy G.G."/>
            <person name="Srinivasan R."/>
            <person name="Hunt B.G."/>
        </authorList>
    </citation>
    <scope>NUCLEOTIDE SEQUENCE</scope>
    <source>
        <strain evidence="14">PL_HMW_Pooled</strain>
    </source>
</reference>
<keyword evidence="5 11" id="KW-0067">ATP-binding</keyword>
<dbReference type="InterPro" id="IPR002303">
    <property type="entry name" value="Valyl-tRNA_ligase"/>
</dbReference>
<dbReference type="NCBIfam" id="NF004349">
    <property type="entry name" value="PRK05729.1"/>
    <property type="match status" value="1"/>
</dbReference>
<dbReference type="SUPFAM" id="SSF47323">
    <property type="entry name" value="Anticodon-binding domain of a subclass of class I aminoacyl-tRNA synthetases"/>
    <property type="match status" value="1"/>
</dbReference>
<dbReference type="EMBL" id="JAHWGI010001033">
    <property type="protein sequence ID" value="KAK3921328.1"/>
    <property type="molecule type" value="Genomic_DNA"/>
</dbReference>
<dbReference type="Gene3D" id="3.40.50.620">
    <property type="entry name" value="HUPs"/>
    <property type="match status" value="2"/>
</dbReference>
<dbReference type="AlphaFoldDB" id="A0AAE1HHK9"/>
<evidence type="ECO:0000256" key="4">
    <source>
        <dbReference type="ARBA" id="ARBA00022741"/>
    </source>
</evidence>
<evidence type="ECO:0000256" key="1">
    <source>
        <dbReference type="ARBA" id="ARBA00005594"/>
    </source>
</evidence>
<dbReference type="InterPro" id="IPR002300">
    <property type="entry name" value="aa-tRNA-synth_Ia"/>
</dbReference>
<dbReference type="InterPro" id="IPR033705">
    <property type="entry name" value="Anticodon_Ia_Val"/>
</dbReference>
<dbReference type="CDD" id="cd00817">
    <property type="entry name" value="ValRS_core"/>
    <property type="match status" value="1"/>
</dbReference>
<accession>A0AAE1HHK9</accession>
<dbReference type="PROSITE" id="PS00178">
    <property type="entry name" value="AA_TRNA_LIGASE_I"/>
    <property type="match status" value="1"/>
</dbReference>
<comment type="caution">
    <text evidence="14">The sequence shown here is derived from an EMBL/GenBank/DDBJ whole genome shotgun (WGS) entry which is preliminary data.</text>
</comment>
<keyword evidence="15" id="KW-1185">Reference proteome</keyword>
<dbReference type="InterPro" id="IPR013155">
    <property type="entry name" value="M/V/L/I-tRNA-synth_anticd-bd"/>
</dbReference>
<protein>
    <recommendedName>
        <fullName evidence="8">Valine--tRNA ligase</fullName>
        <ecNumber evidence="2">6.1.1.9</ecNumber>
    </recommendedName>
    <alternativeName>
        <fullName evidence="9">Valyl-tRNA synthetase</fullName>
    </alternativeName>
</protein>
<evidence type="ECO:0000313" key="15">
    <source>
        <dbReference type="Proteomes" id="UP001219518"/>
    </source>
</evidence>
<evidence type="ECO:0000256" key="3">
    <source>
        <dbReference type="ARBA" id="ARBA00022598"/>
    </source>
</evidence>
<dbReference type="Proteomes" id="UP001219518">
    <property type="component" value="Unassembled WGS sequence"/>
</dbReference>
<evidence type="ECO:0000256" key="9">
    <source>
        <dbReference type="ARBA" id="ARBA00029936"/>
    </source>
</evidence>
<dbReference type="GO" id="GO:0006438">
    <property type="term" value="P:valyl-tRNA aminoacylation"/>
    <property type="evidence" value="ECO:0007669"/>
    <property type="project" value="InterPro"/>
</dbReference>
<dbReference type="Gene3D" id="3.90.740.10">
    <property type="entry name" value="Valyl/Leucyl/Isoleucyl-tRNA synthetase, editing domain"/>
    <property type="match status" value="1"/>
</dbReference>
<dbReference type="GO" id="GO:0002161">
    <property type="term" value="F:aminoacyl-tRNA deacylase activity"/>
    <property type="evidence" value="ECO:0007669"/>
    <property type="project" value="InterPro"/>
</dbReference>
<keyword evidence="6 11" id="KW-0648">Protein biosynthesis</keyword>
<dbReference type="InterPro" id="IPR001412">
    <property type="entry name" value="aa-tRNA-synth_I_CS"/>
</dbReference>
<dbReference type="InterPro" id="IPR014729">
    <property type="entry name" value="Rossmann-like_a/b/a_fold"/>
</dbReference>
<dbReference type="CDD" id="cd07962">
    <property type="entry name" value="Anticodon_Ia_Val"/>
    <property type="match status" value="1"/>
</dbReference>
<dbReference type="SUPFAM" id="SSF46589">
    <property type="entry name" value="tRNA-binding arm"/>
    <property type="match status" value="1"/>
</dbReference>
<evidence type="ECO:0000256" key="11">
    <source>
        <dbReference type="RuleBase" id="RU363035"/>
    </source>
</evidence>
<comment type="catalytic activity">
    <reaction evidence="10">
        <text>tRNA(Val) + L-valine + ATP = L-valyl-tRNA(Val) + AMP + diphosphate</text>
        <dbReference type="Rhea" id="RHEA:10704"/>
        <dbReference type="Rhea" id="RHEA-COMP:9672"/>
        <dbReference type="Rhea" id="RHEA-COMP:9708"/>
        <dbReference type="ChEBI" id="CHEBI:30616"/>
        <dbReference type="ChEBI" id="CHEBI:33019"/>
        <dbReference type="ChEBI" id="CHEBI:57762"/>
        <dbReference type="ChEBI" id="CHEBI:78442"/>
        <dbReference type="ChEBI" id="CHEBI:78537"/>
        <dbReference type="ChEBI" id="CHEBI:456215"/>
        <dbReference type="EC" id="6.1.1.9"/>
    </reaction>
</comment>
<dbReference type="Gene3D" id="1.10.287.380">
    <property type="entry name" value="Valyl-tRNA synthetase, C-terminal domain"/>
    <property type="match status" value="1"/>
</dbReference>
<dbReference type="InterPro" id="IPR010978">
    <property type="entry name" value="tRNA-bd_arm"/>
</dbReference>
<dbReference type="NCBIfam" id="TIGR00422">
    <property type="entry name" value="valS"/>
    <property type="match status" value="1"/>
</dbReference>
<feature type="domain" description="Methionyl/Valyl/Leucyl/Isoleucyl-tRNA synthetase anticodon-binding" evidence="13">
    <location>
        <begin position="746"/>
        <end position="898"/>
    </location>
</feature>
<evidence type="ECO:0000259" key="13">
    <source>
        <dbReference type="Pfam" id="PF08264"/>
    </source>
</evidence>
<dbReference type="PANTHER" id="PTHR11946">
    <property type="entry name" value="VALYL-TRNA SYNTHETASES"/>
    <property type="match status" value="1"/>
</dbReference>
<proteinExistence type="inferred from homology"/>
<keyword evidence="7 11" id="KW-0030">Aminoacyl-tRNA synthetase</keyword>
<dbReference type="InterPro" id="IPR037118">
    <property type="entry name" value="Val-tRNA_synth_C_sf"/>
</dbReference>
<keyword evidence="3 11" id="KW-0436">Ligase</keyword>
<name>A0AAE1HHK9_9NEOP</name>